<accession>A0A8S9SPE7</accession>
<organism evidence="2 3">
    <name type="scientific">Brassica cretica</name>
    <name type="common">Mustard</name>
    <dbReference type="NCBI Taxonomy" id="69181"/>
    <lineage>
        <taxon>Eukaryota</taxon>
        <taxon>Viridiplantae</taxon>
        <taxon>Streptophyta</taxon>
        <taxon>Embryophyta</taxon>
        <taxon>Tracheophyta</taxon>
        <taxon>Spermatophyta</taxon>
        <taxon>Magnoliopsida</taxon>
        <taxon>eudicotyledons</taxon>
        <taxon>Gunneridae</taxon>
        <taxon>Pentapetalae</taxon>
        <taxon>rosids</taxon>
        <taxon>malvids</taxon>
        <taxon>Brassicales</taxon>
        <taxon>Brassicaceae</taxon>
        <taxon>Brassiceae</taxon>
        <taxon>Brassica</taxon>
    </lineage>
</organism>
<comment type="caution">
    <text evidence="2">The sequence shown here is derived from an EMBL/GenBank/DDBJ whole genome shotgun (WGS) entry which is preliminary data.</text>
</comment>
<feature type="transmembrane region" description="Helical" evidence="1">
    <location>
        <begin position="96"/>
        <end position="120"/>
    </location>
</feature>
<keyword evidence="1" id="KW-0812">Transmembrane</keyword>
<evidence type="ECO:0000313" key="2">
    <source>
        <dbReference type="EMBL" id="KAF3601900.1"/>
    </source>
</evidence>
<evidence type="ECO:0000313" key="3">
    <source>
        <dbReference type="Proteomes" id="UP000712600"/>
    </source>
</evidence>
<protein>
    <submittedName>
        <fullName evidence="2">Uncharacterized protein</fullName>
    </submittedName>
</protein>
<keyword evidence="1" id="KW-1133">Transmembrane helix</keyword>
<name>A0A8S9SPE7_BRACR</name>
<dbReference type="AlphaFoldDB" id="A0A8S9SPE7"/>
<reference evidence="2" key="1">
    <citation type="submission" date="2019-12" db="EMBL/GenBank/DDBJ databases">
        <title>Genome sequencing and annotation of Brassica cretica.</title>
        <authorList>
            <person name="Studholme D.J."/>
            <person name="Sarris P."/>
        </authorList>
    </citation>
    <scope>NUCLEOTIDE SEQUENCE</scope>
    <source>
        <strain evidence="2">PFS-109/04</strain>
        <tissue evidence="2">Leaf</tissue>
    </source>
</reference>
<sequence>MAEESSRSRKFQFFGSEVDHKAVVVSTRIKDRTEVETRRNSCIKVDLTSWWSLIEGIAVGRDSGAKRCRWSEMSLRVVRFRMLCPNEKRDRVKPRWIMLFGLLSSLSWALYSSCAIHYQIGLHGLLKKT</sequence>
<dbReference type="EMBL" id="QGKX02000004">
    <property type="protein sequence ID" value="KAF3601900.1"/>
    <property type="molecule type" value="Genomic_DNA"/>
</dbReference>
<dbReference type="Proteomes" id="UP000712600">
    <property type="component" value="Unassembled WGS sequence"/>
</dbReference>
<proteinExistence type="predicted"/>
<gene>
    <name evidence="2" type="ORF">F2Q69_00038383</name>
</gene>
<keyword evidence="1" id="KW-0472">Membrane</keyword>
<evidence type="ECO:0000256" key="1">
    <source>
        <dbReference type="SAM" id="Phobius"/>
    </source>
</evidence>